<dbReference type="InterPro" id="IPR003594">
    <property type="entry name" value="HATPase_dom"/>
</dbReference>
<organism evidence="12 13">
    <name type="scientific">Microbacterium suwonense</name>
    <dbReference type="NCBI Taxonomy" id="683047"/>
    <lineage>
        <taxon>Bacteria</taxon>
        <taxon>Bacillati</taxon>
        <taxon>Actinomycetota</taxon>
        <taxon>Actinomycetes</taxon>
        <taxon>Micrococcales</taxon>
        <taxon>Microbacteriaceae</taxon>
        <taxon>Microbacterium</taxon>
    </lineage>
</organism>
<evidence type="ECO:0000256" key="1">
    <source>
        <dbReference type="ARBA" id="ARBA00000085"/>
    </source>
</evidence>
<accession>A0ABN6X3P5</accession>
<feature type="transmembrane region" description="Helical" evidence="9">
    <location>
        <begin position="14"/>
        <end position="34"/>
    </location>
</feature>
<evidence type="ECO:0000256" key="9">
    <source>
        <dbReference type="SAM" id="Phobius"/>
    </source>
</evidence>
<evidence type="ECO:0000256" key="7">
    <source>
        <dbReference type="ARBA" id="ARBA00022840"/>
    </source>
</evidence>
<dbReference type="EMBL" id="AP027728">
    <property type="protein sequence ID" value="BDZ39385.1"/>
    <property type="molecule type" value="Genomic_DNA"/>
</dbReference>
<dbReference type="RefSeq" id="WP_286299483.1">
    <property type="nucleotide sequence ID" value="NZ_AP027728.1"/>
</dbReference>
<proteinExistence type="predicted"/>
<evidence type="ECO:0000313" key="12">
    <source>
        <dbReference type="EMBL" id="BDZ39385.1"/>
    </source>
</evidence>
<comment type="catalytic activity">
    <reaction evidence="1">
        <text>ATP + protein L-histidine = ADP + protein N-phospho-L-histidine.</text>
        <dbReference type="EC" id="2.7.13.3"/>
    </reaction>
</comment>
<dbReference type="Pfam" id="PF02518">
    <property type="entry name" value="HATPase_c"/>
    <property type="match status" value="1"/>
</dbReference>
<keyword evidence="9" id="KW-0812">Transmembrane</keyword>
<dbReference type="EC" id="2.7.13.3" evidence="2"/>
<evidence type="ECO:0000256" key="6">
    <source>
        <dbReference type="ARBA" id="ARBA00022777"/>
    </source>
</evidence>
<name>A0ABN6X3P5_9MICO</name>
<keyword evidence="5" id="KW-0547">Nucleotide-binding</keyword>
<reference evidence="13" key="1">
    <citation type="journal article" date="2019" name="Int. J. Syst. Evol. Microbiol.">
        <title>The Global Catalogue of Microorganisms (GCM) 10K type strain sequencing project: providing services to taxonomists for standard genome sequencing and annotation.</title>
        <authorList>
            <consortium name="The Broad Institute Genomics Platform"/>
            <consortium name="The Broad Institute Genome Sequencing Center for Infectious Disease"/>
            <person name="Wu L."/>
            <person name="Ma J."/>
        </authorList>
    </citation>
    <scope>NUCLEOTIDE SEQUENCE [LARGE SCALE GENOMIC DNA]</scope>
    <source>
        <strain evidence="13">NBRC 106310</strain>
    </source>
</reference>
<evidence type="ECO:0000256" key="4">
    <source>
        <dbReference type="ARBA" id="ARBA00022679"/>
    </source>
</evidence>
<keyword evidence="4" id="KW-0808">Transferase</keyword>
<dbReference type="Gene3D" id="1.20.5.1930">
    <property type="match status" value="1"/>
</dbReference>
<sequence length="412" mass="43376">MIRPISRVWLVLDIVGAILGLLITLPLSLIVTASSTTGSWIADPRWALVHHAVVAVVLWGAAAIARLSPPIALAVAWVGAAVQLAGGMWPSPVNVAVFAVLFATAAWGSRRLLWIGGASAVAGGVIAGLYVALIDRDMLIDDSSYAMRVLAFGSLVAAVVILSLAMSWGAGLLWRLVLHGRMTREAQQQAEAVAAEEAERVRIARDMHDIVAHSLAVVIAQADGARYAAAAQPEIAQEAMTTIAQTARSALSDVRMLLTQLRHRQGDGPQPTLADLETLFTHVRQAGIEPRVTVDPMPPGEPPGSIQLAVYRILQEALTNALRHGEGDVDVRLSWWPDRVDLEVRNRISSPPAGAGGGHGLVGMRERAQLVGGTLQAQRDAGWFTVRATMPIGAGPLGPGSLGSEPLGSGPA</sequence>
<evidence type="ECO:0000256" key="8">
    <source>
        <dbReference type="ARBA" id="ARBA00023012"/>
    </source>
</evidence>
<dbReference type="Proteomes" id="UP001321543">
    <property type="component" value="Chromosome"/>
</dbReference>
<keyword evidence="9" id="KW-1133">Transmembrane helix</keyword>
<protein>
    <recommendedName>
        <fullName evidence="2">histidine kinase</fullName>
        <ecNumber evidence="2">2.7.13.3</ecNumber>
    </recommendedName>
</protein>
<evidence type="ECO:0000256" key="2">
    <source>
        <dbReference type="ARBA" id="ARBA00012438"/>
    </source>
</evidence>
<feature type="transmembrane region" description="Helical" evidence="9">
    <location>
        <begin position="145"/>
        <end position="174"/>
    </location>
</feature>
<dbReference type="GO" id="GO:0016301">
    <property type="term" value="F:kinase activity"/>
    <property type="evidence" value="ECO:0007669"/>
    <property type="project" value="UniProtKB-KW"/>
</dbReference>
<keyword evidence="13" id="KW-1185">Reference proteome</keyword>
<evidence type="ECO:0000256" key="3">
    <source>
        <dbReference type="ARBA" id="ARBA00022553"/>
    </source>
</evidence>
<feature type="domain" description="Signal transduction histidine kinase subgroup 3 dimerisation and phosphoacceptor" evidence="11">
    <location>
        <begin position="199"/>
        <end position="264"/>
    </location>
</feature>
<dbReference type="CDD" id="cd16917">
    <property type="entry name" value="HATPase_UhpB-NarQ-NarX-like"/>
    <property type="match status" value="1"/>
</dbReference>
<feature type="transmembrane region" description="Helical" evidence="9">
    <location>
        <begin position="46"/>
        <end position="65"/>
    </location>
</feature>
<dbReference type="InterPro" id="IPR011712">
    <property type="entry name" value="Sig_transdc_His_kin_sub3_dim/P"/>
</dbReference>
<feature type="transmembrane region" description="Helical" evidence="9">
    <location>
        <begin position="71"/>
        <end position="100"/>
    </location>
</feature>
<keyword evidence="7" id="KW-0067">ATP-binding</keyword>
<gene>
    <name evidence="12" type="ORF">GCM10025863_19990</name>
</gene>
<dbReference type="PANTHER" id="PTHR24421:SF10">
    <property type="entry name" value="NITRATE_NITRITE SENSOR PROTEIN NARQ"/>
    <property type="match status" value="1"/>
</dbReference>
<feature type="domain" description="Histidine kinase/HSP90-like ATPase" evidence="10">
    <location>
        <begin position="308"/>
        <end position="392"/>
    </location>
</feature>
<keyword evidence="3" id="KW-0597">Phosphoprotein</keyword>
<dbReference type="Gene3D" id="3.30.565.10">
    <property type="entry name" value="Histidine kinase-like ATPase, C-terminal domain"/>
    <property type="match status" value="1"/>
</dbReference>
<dbReference type="SUPFAM" id="SSF55874">
    <property type="entry name" value="ATPase domain of HSP90 chaperone/DNA topoisomerase II/histidine kinase"/>
    <property type="match status" value="1"/>
</dbReference>
<keyword evidence="9" id="KW-0472">Membrane</keyword>
<dbReference type="InterPro" id="IPR050482">
    <property type="entry name" value="Sensor_HK_TwoCompSys"/>
</dbReference>
<feature type="transmembrane region" description="Helical" evidence="9">
    <location>
        <begin position="112"/>
        <end position="133"/>
    </location>
</feature>
<keyword evidence="8" id="KW-0902">Two-component regulatory system</keyword>
<evidence type="ECO:0000313" key="13">
    <source>
        <dbReference type="Proteomes" id="UP001321543"/>
    </source>
</evidence>
<evidence type="ECO:0000259" key="10">
    <source>
        <dbReference type="Pfam" id="PF02518"/>
    </source>
</evidence>
<evidence type="ECO:0000259" key="11">
    <source>
        <dbReference type="Pfam" id="PF07730"/>
    </source>
</evidence>
<dbReference type="Pfam" id="PF07730">
    <property type="entry name" value="HisKA_3"/>
    <property type="match status" value="1"/>
</dbReference>
<evidence type="ECO:0000256" key="5">
    <source>
        <dbReference type="ARBA" id="ARBA00022741"/>
    </source>
</evidence>
<dbReference type="InterPro" id="IPR036890">
    <property type="entry name" value="HATPase_C_sf"/>
</dbReference>
<keyword evidence="6 12" id="KW-0418">Kinase</keyword>
<dbReference type="PANTHER" id="PTHR24421">
    <property type="entry name" value="NITRATE/NITRITE SENSOR PROTEIN NARX-RELATED"/>
    <property type="match status" value="1"/>
</dbReference>